<dbReference type="OrthoDB" id="9790554at2"/>
<accession>A0A4Z0LXQ3</accession>
<evidence type="ECO:0000313" key="5">
    <source>
        <dbReference type="EMBL" id="TGD72061.1"/>
    </source>
</evidence>
<organism evidence="5 6">
    <name type="scientific">Mangrovimicrobium sediminis</name>
    <dbReference type="NCBI Taxonomy" id="2562682"/>
    <lineage>
        <taxon>Bacteria</taxon>
        <taxon>Pseudomonadati</taxon>
        <taxon>Pseudomonadota</taxon>
        <taxon>Gammaproteobacteria</taxon>
        <taxon>Cellvibrionales</taxon>
        <taxon>Halieaceae</taxon>
        <taxon>Mangrovimicrobium</taxon>
    </lineage>
</organism>
<dbReference type="CDD" id="cd03034">
    <property type="entry name" value="ArsC_ArsC"/>
    <property type="match status" value="1"/>
</dbReference>
<dbReference type="Proteomes" id="UP000298050">
    <property type="component" value="Unassembled WGS sequence"/>
</dbReference>
<gene>
    <name evidence="5" type="primary">arsC</name>
    <name evidence="5" type="ORF">E4634_15405</name>
</gene>
<reference evidence="5 6" key="1">
    <citation type="submission" date="2019-04" db="EMBL/GenBank/DDBJ databases">
        <title>Taxonomy of novel Haliea sp. from mangrove soil of West Coast of India.</title>
        <authorList>
            <person name="Verma A."/>
            <person name="Kumar P."/>
            <person name="Krishnamurthi S."/>
        </authorList>
    </citation>
    <scope>NUCLEOTIDE SEQUENCE [LARGE SCALE GENOMIC DNA]</scope>
    <source>
        <strain evidence="5 6">SAOS-164</strain>
    </source>
</reference>
<dbReference type="PROSITE" id="PS51353">
    <property type="entry name" value="ARSC"/>
    <property type="match status" value="1"/>
</dbReference>
<comment type="similarity">
    <text evidence="1 3 4">Belongs to the ArsC family.</text>
</comment>
<dbReference type="InterPro" id="IPR006659">
    <property type="entry name" value="Arsenate_reductase"/>
</dbReference>
<sequence length="116" mass="13031">MSEYTIYHNPRCSKSRATLALLEEHGVTPQVVLYLETPPDAAQIRQLLEQLDMRAEQLVRRGEDEYKQLGLGKDASEEQLVAAMAAHPKLIERPIVVCEERAVLGRPPENVLGLLD</sequence>
<proteinExistence type="inferred from homology"/>
<dbReference type="AlphaFoldDB" id="A0A4Z0LXQ3"/>
<dbReference type="NCBIfam" id="TIGR00014">
    <property type="entry name" value="arsC"/>
    <property type="match status" value="1"/>
</dbReference>
<protein>
    <recommendedName>
        <fullName evidence="4">Arsenate reductase</fullName>
        <ecNumber evidence="4">1.20.4.1</ecNumber>
    </recommendedName>
</protein>
<evidence type="ECO:0000256" key="2">
    <source>
        <dbReference type="ARBA" id="ARBA00023002"/>
    </source>
</evidence>
<dbReference type="PANTHER" id="PTHR30041:SF4">
    <property type="entry name" value="ARSENATE REDUCTASE"/>
    <property type="match status" value="1"/>
</dbReference>
<evidence type="ECO:0000256" key="4">
    <source>
        <dbReference type="RuleBase" id="RU362029"/>
    </source>
</evidence>
<name>A0A4Z0LXQ3_9GAMM</name>
<dbReference type="GO" id="GO:0008794">
    <property type="term" value="F:arsenate reductase (glutaredoxin) activity"/>
    <property type="evidence" value="ECO:0007669"/>
    <property type="project" value="UniProtKB-UniRule"/>
</dbReference>
<dbReference type="Gene3D" id="3.40.30.10">
    <property type="entry name" value="Glutaredoxin"/>
    <property type="match status" value="1"/>
</dbReference>
<dbReference type="EC" id="1.20.4.1" evidence="4"/>
<dbReference type="RefSeq" id="WP_135445499.1">
    <property type="nucleotide sequence ID" value="NZ_SRLE01000011.1"/>
</dbReference>
<comment type="catalytic activity">
    <reaction evidence="4">
        <text>[glutaredoxin]-dithiol + arsenate + glutathione + H(+) = glutathionyl-S-S-[glutaredoxin] + arsenite + H2O</text>
        <dbReference type="Rhea" id="RHEA:22016"/>
        <dbReference type="Rhea" id="RHEA-COMP:10729"/>
        <dbReference type="Rhea" id="RHEA-COMP:17668"/>
        <dbReference type="ChEBI" id="CHEBI:15377"/>
        <dbReference type="ChEBI" id="CHEBI:15378"/>
        <dbReference type="ChEBI" id="CHEBI:29242"/>
        <dbReference type="ChEBI" id="CHEBI:29950"/>
        <dbReference type="ChEBI" id="CHEBI:48597"/>
        <dbReference type="ChEBI" id="CHEBI:57925"/>
        <dbReference type="ChEBI" id="CHEBI:146199"/>
        <dbReference type="EC" id="1.20.4.1"/>
    </reaction>
</comment>
<dbReference type="InterPro" id="IPR006660">
    <property type="entry name" value="Arsenate_reductase-like"/>
</dbReference>
<dbReference type="EMBL" id="SRLE01000011">
    <property type="protein sequence ID" value="TGD72061.1"/>
    <property type="molecule type" value="Genomic_DNA"/>
</dbReference>
<evidence type="ECO:0000256" key="3">
    <source>
        <dbReference type="PROSITE-ProRule" id="PRU01282"/>
    </source>
</evidence>
<dbReference type="InterPro" id="IPR036249">
    <property type="entry name" value="Thioredoxin-like_sf"/>
</dbReference>
<dbReference type="PANTHER" id="PTHR30041">
    <property type="entry name" value="ARSENATE REDUCTASE"/>
    <property type="match status" value="1"/>
</dbReference>
<dbReference type="Pfam" id="PF03960">
    <property type="entry name" value="ArsC"/>
    <property type="match status" value="1"/>
</dbReference>
<evidence type="ECO:0000313" key="6">
    <source>
        <dbReference type="Proteomes" id="UP000298050"/>
    </source>
</evidence>
<comment type="caution">
    <text evidence="5">The sequence shown here is derived from an EMBL/GenBank/DDBJ whole genome shotgun (WGS) entry which is preliminary data.</text>
</comment>
<evidence type="ECO:0000256" key="1">
    <source>
        <dbReference type="ARBA" id="ARBA00007198"/>
    </source>
</evidence>
<dbReference type="SUPFAM" id="SSF52833">
    <property type="entry name" value="Thioredoxin-like"/>
    <property type="match status" value="1"/>
</dbReference>
<keyword evidence="2 4" id="KW-0560">Oxidoreductase</keyword>
<keyword evidence="6" id="KW-1185">Reference proteome</keyword>